<evidence type="ECO:0000256" key="3">
    <source>
        <dbReference type="ARBA" id="ARBA00022514"/>
    </source>
</evidence>
<dbReference type="InterPro" id="IPR014347">
    <property type="entry name" value="Tautomerase/MIF_sf"/>
</dbReference>
<keyword evidence="5" id="KW-0413">Isomerase</keyword>
<dbReference type="EMBL" id="CP151501">
    <property type="protein sequence ID" value="WZN58569.1"/>
    <property type="molecule type" value="Genomic_DNA"/>
</dbReference>
<evidence type="ECO:0000256" key="12">
    <source>
        <dbReference type="ARBA" id="ARBA00042730"/>
    </source>
</evidence>
<evidence type="ECO:0000256" key="11">
    <source>
        <dbReference type="ARBA" id="ARBA00041912"/>
    </source>
</evidence>
<evidence type="ECO:0000313" key="14">
    <source>
        <dbReference type="Proteomes" id="UP001472866"/>
    </source>
</evidence>
<evidence type="ECO:0000256" key="5">
    <source>
        <dbReference type="ARBA" id="ARBA00023235"/>
    </source>
</evidence>
<dbReference type="SUPFAM" id="SSF55331">
    <property type="entry name" value="Tautomerase/MIF"/>
    <property type="match status" value="1"/>
</dbReference>
<dbReference type="InterPro" id="IPR001398">
    <property type="entry name" value="Macrophage_inhib_fac"/>
</dbReference>
<keyword evidence="3" id="KW-0202">Cytokine</keyword>
<name>A0AAX4NY67_9CHLO</name>
<sequence length="117" mass="12758">MPTLNVTTNATVDRVAASDFVRAASSLVAKAVGKPEAYVMVCLRESQTMCFAGTEDPTAFVELISLGSIGGEKNKDISRTLCDFLQEKVGVPPNRTYIRFVDPQRSDFGFNGSTFQR</sequence>
<accession>A0AAX4NY67</accession>
<comment type="subcellular location">
    <subcellularLocation>
        <location evidence="1">Secreted</location>
    </subcellularLocation>
</comment>
<evidence type="ECO:0000256" key="8">
    <source>
        <dbReference type="ARBA" id="ARBA00038932"/>
    </source>
</evidence>
<dbReference type="Pfam" id="PF01187">
    <property type="entry name" value="MIF"/>
    <property type="match status" value="1"/>
</dbReference>
<organism evidence="13 14">
    <name type="scientific">Chloropicon roscoffensis</name>
    <dbReference type="NCBI Taxonomy" id="1461544"/>
    <lineage>
        <taxon>Eukaryota</taxon>
        <taxon>Viridiplantae</taxon>
        <taxon>Chlorophyta</taxon>
        <taxon>Chloropicophyceae</taxon>
        <taxon>Chloropicales</taxon>
        <taxon>Chloropicaceae</taxon>
        <taxon>Chloropicon</taxon>
    </lineage>
</organism>
<proteinExistence type="inferred from homology"/>
<comment type="catalytic activity">
    <reaction evidence="6">
        <text>3-phenylpyruvate = enol-phenylpyruvate</text>
        <dbReference type="Rhea" id="RHEA:17097"/>
        <dbReference type="ChEBI" id="CHEBI:16815"/>
        <dbReference type="ChEBI" id="CHEBI:18005"/>
        <dbReference type="EC" id="5.3.2.1"/>
    </reaction>
</comment>
<dbReference type="GO" id="GO:0050178">
    <property type="term" value="F:phenylpyruvate tautomerase activity"/>
    <property type="evidence" value="ECO:0007669"/>
    <property type="project" value="UniProtKB-EC"/>
</dbReference>
<gene>
    <name evidence="13" type="ORF">HKI87_01g00930</name>
</gene>
<evidence type="ECO:0000256" key="4">
    <source>
        <dbReference type="ARBA" id="ARBA00022525"/>
    </source>
</evidence>
<dbReference type="GO" id="GO:0005615">
    <property type="term" value="C:extracellular space"/>
    <property type="evidence" value="ECO:0007669"/>
    <property type="project" value="UniProtKB-KW"/>
</dbReference>
<evidence type="ECO:0000256" key="10">
    <source>
        <dbReference type="ARBA" id="ARBA00041631"/>
    </source>
</evidence>
<comment type="catalytic activity">
    <reaction evidence="7">
        <text>L-dopachrome = 5,6-dihydroxyindole-2-carboxylate</text>
        <dbReference type="Rhea" id="RHEA:13041"/>
        <dbReference type="ChEBI" id="CHEBI:16875"/>
        <dbReference type="ChEBI" id="CHEBI:57509"/>
        <dbReference type="EC" id="5.3.3.12"/>
    </reaction>
</comment>
<evidence type="ECO:0000256" key="7">
    <source>
        <dbReference type="ARBA" id="ARBA00036823"/>
    </source>
</evidence>
<evidence type="ECO:0000313" key="13">
    <source>
        <dbReference type="EMBL" id="WZN58569.1"/>
    </source>
</evidence>
<dbReference type="GO" id="GO:0004167">
    <property type="term" value="F:dopachrome isomerase activity"/>
    <property type="evidence" value="ECO:0007669"/>
    <property type="project" value="UniProtKB-EC"/>
</dbReference>
<dbReference type="Gene3D" id="3.30.429.10">
    <property type="entry name" value="Macrophage Migration Inhibitory Factor"/>
    <property type="match status" value="1"/>
</dbReference>
<dbReference type="AlphaFoldDB" id="A0AAX4NY67"/>
<evidence type="ECO:0000256" key="6">
    <source>
        <dbReference type="ARBA" id="ARBA00036735"/>
    </source>
</evidence>
<dbReference type="EC" id="5.3.2.1" evidence="9"/>
<protein>
    <recommendedName>
        <fullName evidence="12">L-dopachrome isomerase</fullName>
        <ecNumber evidence="9">5.3.2.1</ecNumber>
        <ecNumber evidence="8">5.3.3.12</ecNumber>
    </recommendedName>
    <alternativeName>
        <fullName evidence="10">L-dopachrome tautomerase</fullName>
    </alternativeName>
    <alternativeName>
        <fullName evidence="11">Phenylpyruvate tautomerase</fullName>
    </alternativeName>
</protein>
<evidence type="ECO:0000256" key="1">
    <source>
        <dbReference type="ARBA" id="ARBA00004613"/>
    </source>
</evidence>
<dbReference type="PANTHER" id="PTHR11954">
    <property type="entry name" value="D-DOPACHROME DECARBOXYLASE"/>
    <property type="match status" value="1"/>
</dbReference>
<reference evidence="13 14" key="1">
    <citation type="submission" date="2024-03" db="EMBL/GenBank/DDBJ databases">
        <title>Complete genome sequence of the green alga Chloropicon roscoffensis RCC1871.</title>
        <authorList>
            <person name="Lemieux C."/>
            <person name="Pombert J.-F."/>
            <person name="Otis C."/>
            <person name="Turmel M."/>
        </authorList>
    </citation>
    <scope>NUCLEOTIDE SEQUENCE [LARGE SCALE GENOMIC DNA]</scope>
    <source>
        <strain evidence="13 14">RCC1871</strain>
    </source>
</reference>
<dbReference type="GO" id="GO:0005125">
    <property type="term" value="F:cytokine activity"/>
    <property type="evidence" value="ECO:0007669"/>
    <property type="project" value="UniProtKB-KW"/>
</dbReference>
<dbReference type="Proteomes" id="UP001472866">
    <property type="component" value="Chromosome 01"/>
</dbReference>
<evidence type="ECO:0000256" key="2">
    <source>
        <dbReference type="ARBA" id="ARBA00005851"/>
    </source>
</evidence>
<dbReference type="PANTHER" id="PTHR11954:SF6">
    <property type="entry name" value="MACROPHAGE MIGRATION INHIBITORY FACTOR"/>
    <property type="match status" value="1"/>
</dbReference>
<keyword evidence="14" id="KW-1185">Reference proteome</keyword>
<comment type="similarity">
    <text evidence="2">Belongs to the MIF family.</text>
</comment>
<keyword evidence="4" id="KW-0964">Secreted</keyword>
<evidence type="ECO:0000256" key="9">
    <source>
        <dbReference type="ARBA" id="ARBA00039086"/>
    </source>
</evidence>
<dbReference type="EC" id="5.3.3.12" evidence="8"/>